<comment type="caution">
    <text evidence="1">The sequence shown here is derived from an EMBL/GenBank/DDBJ whole genome shotgun (WGS) entry which is preliminary data.</text>
</comment>
<reference evidence="1 2" key="1">
    <citation type="submission" date="2021-01" db="EMBL/GenBank/DDBJ databases">
        <title>Genome sequencing of Joostella atrarenae M1-2 (= KCTC 23194).</title>
        <authorList>
            <person name="Zakaria M.R."/>
            <person name="Lam M.Q."/>
            <person name="Chong C.S."/>
        </authorList>
    </citation>
    <scope>NUCLEOTIDE SEQUENCE [LARGE SCALE GENOMIC DNA]</scope>
    <source>
        <strain evidence="1 2">M1-2</strain>
    </source>
</reference>
<dbReference type="SUPFAM" id="SSF53335">
    <property type="entry name" value="S-adenosyl-L-methionine-dependent methyltransferases"/>
    <property type="match status" value="1"/>
</dbReference>
<proteinExistence type="predicted"/>
<dbReference type="InterPro" id="IPR029063">
    <property type="entry name" value="SAM-dependent_MTases_sf"/>
</dbReference>
<organism evidence="1 2">
    <name type="scientific">Joostella atrarenae</name>
    <dbReference type="NCBI Taxonomy" id="679257"/>
    <lineage>
        <taxon>Bacteria</taxon>
        <taxon>Pseudomonadati</taxon>
        <taxon>Bacteroidota</taxon>
        <taxon>Flavobacteriia</taxon>
        <taxon>Flavobacteriales</taxon>
        <taxon>Flavobacteriaceae</taxon>
        <taxon>Joostella</taxon>
    </lineage>
</organism>
<dbReference type="EMBL" id="JAETXX010000018">
    <property type="protein sequence ID" value="MCF8716400.1"/>
    <property type="molecule type" value="Genomic_DNA"/>
</dbReference>
<evidence type="ECO:0000313" key="1">
    <source>
        <dbReference type="EMBL" id="MCF8716400.1"/>
    </source>
</evidence>
<keyword evidence="2" id="KW-1185">Reference proteome</keyword>
<name>A0ABS9J7L7_9FLAO</name>
<dbReference type="Proteomes" id="UP000829517">
    <property type="component" value="Unassembled WGS sequence"/>
</dbReference>
<accession>A0ABS9J7L7</accession>
<dbReference type="RefSeq" id="WP_236960830.1">
    <property type="nucleotide sequence ID" value="NZ_JAETXX010000018.1"/>
</dbReference>
<dbReference type="Gene3D" id="3.40.50.150">
    <property type="entry name" value="Vaccinia Virus protein VP39"/>
    <property type="match status" value="1"/>
</dbReference>
<sequence length="203" mass="23711">MNKLENRRDSVDEFYVNVSSSVGMQLNNITYDKFIELIVKSLELRPKVRVLDLYFGINPLTSFILEDASVSYFALDSSINFVNKAAVVYKEYISKRKAIFSCFENNDIPYVNQFFHRILSINPRIDRSQLTDYINEVFYKVCNGGRMILVFSIQSYEDVLSLLDAINLSLFKVEDFMVFELSMCYQSELEKDKSVLFKLNKLQ</sequence>
<gene>
    <name evidence="1" type="ORF">JM658_16335</name>
</gene>
<evidence type="ECO:0000313" key="2">
    <source>
        <dbReference type="Proteomes" id="UP000829517"/>
    </source>
</evidence>
<protein>
    <submittedName>
        <fullName evidence="1">Uncharacterized protein</fullName>
    </submittedName>
</protein>